<feature type="compositionally biased region" description="Acidic residues" evidence="1">
    <location>
        <begin position="111"/>
        <end position="122"/>
    </location>
</feature>
<comment type="caution">
    <text evidence="2">The sequence shown here is derived from an EMBL/GenBank/DDBJ whole genome shotgun (WGS) entry which is preliminary data.</text>
</comment>
<dbReference type="EMBL" id="MU154585">
    <property type="protein sequence ID" value="KAF9493444.1"/>
    <property type="molecule type" value="Genomic_DNA"/>
</dbReference>
<evidence type="ECO:0000313" key="3">
    <source>
        <dbReference type="Proteomes" id="UP000807025"/>
    </source>
</evidence>
<dbReference type="Proteomes" id="UP000807025">
    <property type="component" value="Unassembled WGS sequence"/>
</dbReference>
<accession>A0A9P5ZT29</accession>
<reference evidence="2" key="1">
    <citation type="submission" date="2020-11" db="EMBL/GenBank/DDBJ databases">
        <authorList>
            <consortium name="DOE Joint Genome Institute"/>
            <person name="Ahrendt S."/>
            <person name="Riley R."/>
            <person name="Andreopoulos W."/>
            <person name="Labutti K."/>
            <person name="Pangilinan J."/>
            <person name="Ruiz-Duenas F.J."/>
            <person name="Barrasa J.M."/>
            <person name="Sanchez-Garcia M."/>
            <person name="Camarero S."/>
            <person name="Miyauchi S."/>
            <person name="Serrano A."/>
            <person name="Linde D."/>
            <person name="Babiker R."/>
            <person name="Drula E."/>
            <person name="Ayuso-Fernandez I."/>
            <person name="Pacheco R."/>
            <person name="Padilla G."/>
            <person name="Ferreira P."/>
            <person name="Barriuso J."/>
            <person name="Kellner H."/>
            <person name="Castanera R."/>
            <person name="Alfaro M."/>
            <person name="Ramirez L."/>
            <person name="Pisabarro A.G."/>
            <person name="Kuo A."/>
            <person name="Tritt A."/>
            <person name="Lipzen A."/>
            <person name="He G."/>
            <person name="Yan M."/>
            <person name="Ng V."/>
            <person name="Cullen D."/>
            <person name="Martin F."/>
            <person name="Rosso M.-N."/>
            <person name="Henrissat B."/>
            <person name="Hibbett D."/>
            <person name="Martinez A.T."/>
            <person name="Grigoriev I.V."/>
        </authorList>
    </citation>
    <scope>NUCLEOTIDE SEQUENCE</scope>
    <source>
        <strain evidence="2">ATCC 90797</strain>
    </source>
</reference>
<feature type="region of interest" description="Disordered" evidence="1">
    <location>
        <begin position="97"/>
        <end position="132"/>
    </location>
</feature>
<protein>
    <submittedName>
        <fullName evidence="2">Uncharacterized protein</fullName>
    </submittedName>
</protein>
<keyword evidence="3" id="KW-1185">Reference proteome</keyword>
<evidence type="ECO:0000256" key="1">
    <source>
        <dbReference type="SAM" id="MobiDB-lite"/>
    </source>
</evidence>
<sequence length="149" mass="15748">MTILKFPVATCSPLKLKQSNLILGCVRGTGLTATTLTLPTATLGSYTLDNATIIIVFKSGNIKEEFTKQFVGLLIPWASQIGVCTHQHARNEFAAEQALSDPSTSMGLQEVDGEEGSGDDLDSISSGNSVSRCCSPELQLCQRAAPQSG</sequence>
<organism evidence="2 3">
    <name type="scientific">Pleurotus eryngii</name>
    <name type="common">Boletus of the steppes</name>
    <dbReference type="NCBI Taxonomy" id="5323"/>
    <lineage>
        <taxon>Eukaryota</taxon>
        <taxon>Fungi</taxon>
        <taxon>Dikarya</taxon>
        <taxon>Basidiomycota</taxon>
        <taxon>Agaricomycotina</taxon>
        <taxon>Agaricomycetes</taxon>
        <taxon>Agaricomycetidae</taxon>
        <taxon>Agaricales</taxon>
        <taxon>Pleurotineae</taxon>
        <taxon>Pleurotaceae</taxon>
        <taxon>Pleurotus</taxon>
    </lineage>
</organism>
<evidence type="ECO:0000313" key="2">
    <source>
        <dbReference type="EMBL" id="KAF9493444.1"/>
    </source>
</evidence>
<proteinExistence type="predicted"/>
<name>A0A9P5ZT29_PLEER</name>
<gene>
    <name evidence="2" type="ORF">BDN71DRAFT_1432463</name>
</gene>
<dbReference type="AlphaFoldDB" id="A0A9P5ZT29"/>